<protein>
    <submittedName>
        <fullName evidence="1">Uncharacterized protein</fullName>
    </submittedName>
</protein>
<feature type="non-terminal residue" evidence="1">
    <location>
        <position position="1"/>
    </location>
</feature>
<accession>A0A0D0D0U7</accession>
<organism evidence="1 2">
    <name type="scientific">Paxillus rubicundulus Ve08.2h10</name>
    <dbReference type="NCBI Taxonomy" id="930991"/>
    <lineage>
        <taxon>Eukaryota</taxon>
        <taxon>Fungi</taxon>
        <taxon>Dikarya</taxon>
        <taxon>Basidiomycota</taxon>
        <taxon>Agaricomycotina</taxon>
        <taxon>Agaricomycetes</taxon>
        <taxon>Agaricomycetidae</taxon>
        <taxon>Boletales</taxon>
        <taxon>Paxilineae</taxon>
        <taxon>Paxillaceae</taxon>
        <taxon>Paxillus</taxon>
    </lineage>
</organism>
<name>A0A0D0D0U7_9AGAM</name>
<dbReference type="EMBL" id="KN827096">
    <property type="protein sequence ID" value="KIK77181.1"/>
    <property type="molecule type" value="Genomic_DNA"/>
</dbReference>
<dbReference type="InParanoid" id="A0A0D0D0U7"/>
<gene>
    <name evidence="1" type="ORF">PAXRUDRAFT_167599</name>
</gene>
<reference evidence="1 2" key="1">
    <citation type="submission" date="2014-04" db="EMBL/GenBank/DDBJ databases">
        <authorList>
            <consortium name="DOE Joint Genome Institute"/>
            <person name="Kuo A."/>
            <person name="Kohler A."/>
            <person name="Jargeat P."/>
            <person name="Nagy L.G."/>
            <person name="Floudas D."/>
            <person name="Copeland A."/>
            <person name="Barry K.W."/>
            <person name="Cichocki N."/>
            <person name="Veneault-Fourrey C."/>
            <person name="LaButti K."/>
            <person name="Lindquist E.A."/>
            <person name="Lipzen A."/>
            <person name="Lundell T."/>
            <person name="Morin E."/>
            <person name="Murat C."/>
            <person name="Sun H."/>
            <person name="Tunlid A."/>
            <person name="Henrissat B."/>
            <person name="Grigoriev I.V."/>
            <person name="Hibbett D.S."/>
            <person name="Martin F."/>
            <person name="Nordberg H.P."/>
            <person name="Cantor M.N."/>
            <person name="Hua S.X."/>
        </authorList>
    </citation>
    <scope>NUCLEOTIDE SEQUENCE [LARGE SCALE GENOMIC DNA]</scope>
    <source>
        <strain evidence="1 2">Ve08.2h10</strain>
    </source>
</reference>
<sequence>VLFADRKVDMRWPFSNWNILAQVVHILKVVLWGKAALEHEGIAKHAGPKTNSTNWLVDVDSAGCITWAAQWYVDLSLRLLSGMTFTKFC</sequence>
<dbReference type="OrthoDB" id="3231188at2759"/>
<dbReference type="AlphaFoldDB" id="A0A0D0D0U7"/>
<evidence type="ECO:0000313" key="2">
    <source>
        <dbReference type="Proteomes" id="UP000054538"/>
    </source>
</evidence>
<proteinExistence type="predicted"/>
<dbReference type="Proteomes" id="UP000054538">
    <property type="component" value="Unassembled WGS sequence"/>
</dbReference>
<reference evidence="2" key="2">
    <citation type="submission" date="2015-01" db="EMBL/GenBank/DDBJ databases">
        <title>Evolutionary Origins and Diversification of the Mycorrhizal Mutualists.</title>
        <authorList>
            <consortium name="DOE Joint Genome Institute"/>
            <consortium name="Mycorrhizal Genomics Consortium"/>
            <person name="Kohler A."/>
            <person name="Kuo A."/>
            <person name="Nagy L.G."/>
            <person name="Floudas D."/>
            <person name="Copeland A."/>
            <person name="Barry K.W."/>
            <person name="Cichocki N."/>
            <person name="Veneault-Fourrey C."/>
            <person name="LaButti K."/>
            <person name="Lindquist E.A."/>
            <person name="Lipzen A."/>
            <person name="Lundell T."/>
            <person name="Morin E."/>
            <person name="Murat C."/>
            <person name="Riley R."/>
            <person name="Ohm R."/>
            <person name="Sun H."/>
            <person name="Tunlid A."/>
            <person name="Henrissat B."/>
            <person name="Grigoriev I.V."/>
            <person name="Hibbett D.S."/>
            <person name="Martin F."/>
        </authorList>
    </citation>
    <scope>NUCLEOTIDE SEQUENCE [LARGE SCALE GENOMIC DNA]</scope>
    <source>
        <strain evidence="2">Ve08.2h10</strain>
    </source>
</reference>
<keyword evidence="2" id="KW-1185">Reference proteome</keyword>
<evidence type="ECO:0000313" key="1">
    <source>
        <dbReference type="EMBL" id="KIK77181.1"/>
    </source>
</evidence>
<dbReference type="STRING" id="930991.A0A0D0D0U7"/>
<dbReference type="HOGENOM" id="CLU_2460808_0_0_1"/>